<dbReference type="InterPro" id="IPR007310">
    <property type="entry name" value="Aerobactin_biosyn_IucA/IucC_N"/>
</dbReference>
<protein>
    <submittedName>
        <fullName evidence="4">Siderophore synthetase component</fullName>
    </submittedName>
</protein>
<dbReference type="InterPro" id="IPR022770">
    <property type="entry name" value="IucA/IucC-like_C"/>
</dbReference>
<feature type="domain" description="Aerobactin siderophore biosynthesis IucA/IucC-like C-terminal" evidence="3">
    <location>
        <begin position="424"/>
        <end position="586"/>
    </location>
</feature>
<dbReference type="InterPro" id="IPR043033">
    <property type="entry name" value="PvsD/AcsD-like_thumb_beta"/>
</dbReference>
<dbReference type="GO" id="GO:0019290">
    <property type="term" value="P:siderophore biosynthetic process"/>
    <property type="evidence" value="ECO:0007669"/>
    <property type="project" value="InterPro"/>
</dbReference>
<dbReference type="PANTHER" id="PTHR34384">
    <property type="entry name" value="L-2,3-DIAMINOPROPANOATE--CITRATE LIGASE"/>
    <property type="match status" value="1"/>
</dbReference>
<evidence type="ECO:0000313" key="5">
    <source>
        <dbReference type="Proteomes" id="UP000232587"/>
    </source>
</evidence>
<evidence type="ECO:0000259" key="2">
    <source>
        <dbReference type="Pfam" id="PF04183"/>
    </source>
</evidence>
<dbReference type="InterPro" id="IPR043032">
    <property type="entry name" value="PvsD/AcsD-like_thumb_helix"/>
</dbReference>
<dbReference type="Pfam" id="PF04183">
    <property type="entry name" value="IucA_IucC"/>
    <property type="match status" value="1"/>
</dbReference>
<dbReference type="PANTHER" id="PTHR34384:SF5">
    <property type="entry name" value="L-2,3-DIAMINOPROPANOATE--CITRATE LIGASE"/>
    <property type="match status" value="1"/>
</dbReference>
<feature type="domain" description="Aerobactin siderophore biosynthesis IucA/IucC N-terminal" evidence="2">
    <location>
        <begin position="165"/>
        <end position="395"/>
    </location>
</feature>
<dbReference type="RefSeq" id="WP_100865819.1">
    <property type="nucleotide sequence ID" value="NZ_PHUF01000002.1"/>
</dbReference>
<name>A0A2N0I2G6_9SPHN</name>
<evidence type="ECO:0000259" key="3">
    <source>
        <dbReference type="Pfam" id="PF06276"/>
    </source>
</evidence>
<dbReference type="Gene3D" id="6.10.250.3370">
    <property type="match status" value="1"/>
</dbReference>
<sequence>MLMHNIRAAAWSDDAGTNAGWHSLETLLNCYYREVAAPEGQVLFASPFGQNDWPMALRSANGGGRIFQLHLPHSHVRLVAQANPPLPVGRLRLRSPLYGRMPEKPWALVDWRDVAALLIRELSLREGVAFNDELLSQICDSVENVMAFLSASNRRAGAAQPLTGYIESEQALVLGHAFHPAPKSRLGFDENDCARYSPELRTHFPLHWFAVPRELLRQRSLLAQTTDALIGEDAAGLAAPDRALIPVHPWQAWHILGLPAVRQAMAEGRLMDLGPLGRDYIPTSSVRTLFHPSSPFFLKLSLHVRLTNCLRKNAHYELEGAVEVTRLMREVMPRMAMFPNLRVLEEPAYLTVDFPDAEPTARTDVQEAFGLILREGVQSIAGEGITPILAAALFADDAGGMPRASDLCRAIARRERLSYLAAAERWFDAYADGLIAPVLHALFAEGIVFEPHLQNTLVGLRDGWPERIVLRDFEGVKLVTGRFDENRLAHVSPAAGQALWYDEERGWNRIAYCLFVNQLGEAVDHLAAGDAVLAAKLWRIVRHKIEQYQTAHGSRKSAEKLDSLLSGAPLPAKTNLLVRFTRQADRHATYAPLDNPLVEAGQ</sequence>
<dbReference type="EMBL" id="PHUF01000002">
    <property type="protein sequence ID" value="PKB25372.1"/>
    <property type="molecule type" value="Genomic_DNA"/>
</dbReference>
<accession>A0A2N0I2G6</accession>
<comment type="caution">
    <text evidence="4">The sequence shown here is derived from an EMBL/GenBank/DDBJ whole genome shotgun (WGS) entry which is preliminary data.</text>
</comment>
<dbReference type="AlphaFoldDB" id="A0A2N0I2G6"/>
<comment type="similarity">
    <text evidence="1">Belongs to the IucA/IucC family.</text>
</comment>
<reference evidence="4 5" key="1">
    <citation type="submission" date="2017-11" db="EMBL/GenBank/DDBJ databases">
        <title>Genomic Encyclopedia of Type Strains, Phase III (KMG-III): the genomes of soil and plant-associated and newly described type strains.</title>
        <authorList>
            <person name="Whitman W."/>
        </authorList>
    </citation>
    <scope>NUCLEOTIDE SEQUENCE [LARGE SCALE GENOMIC DNA]</scope>
    <source>
        <strain evidence="4 5">CGMCC 1.12274</strain>
    </source>
</reference>
<dbReference type="InterPro" id="IPR037455">
    <property type="entry name" value="LucA/IucC-like"/>
</dbReference>
<dbReference type="GO" id="GO:0016881">
    <property type="term" value="F:acid-amino acid ligase activity"/>
    <property type="evidence" value="ECO:0007669"/>
    <property type="project" value="UniProtKB-ARBA"/>
</dbReference>
<proteinExistence type="inferred from homology"/>
<dbReference type="Proteomes" id="UP000232587">
    <property type="component" value="Unassembled WGS sequence"/>
</dbReference>
<organism evidence="4 5">
    <name type="scientific">Novosphingobium kunmingense</name>
    <dbReference type="NCBI Taxonomy" id="1211806"/>
    <lineage>
        <taxon>Bacteria</taxon>
        <taxon>Pseudomonadati</taxon>
        <taxon>Pseudomonadota</taxon>
        <taxon>Alphaproteobacteria</taxon>
        <taxon>Sphingomonadales</taxon>
        <taxon>Sphingomonadaceae</taxon>
        <taxon>Novosphingobium</taxon>
    </lineage>
</organism>
<keyword evidence="5" id="KW-1185">Reference proteome</keyword>
<evidence type="ECO:0000256" key="1">
    <source>
        <dbReference type="ARBA" id="ARBA00007832"/>
    </source>
</evidence>
<dbReference type="Gene3D" id="2.30.30.1240">
    <property type="entry name" value="AscD, thumb domain, four stranded beta-sheet"/>
    <property type="match status" value="1"/>
</dbReference>
<dbReference type="Gene3D" id="1.10.150.640">
    <property type="entry name" value="AcsD, thumb domain, helical bundle"/>
    <property type="match status" value="1"/>
</dbReference>
<dbReference type="Gene3D" id="1.10.510.40">
    <property type="match status" value="1"/>
</dbReference>
<dbReference type="OrthoDB" id="495728at2"/>
<dbReference type="Pfam" id="PF06276">
    <property type="entry name" value="FhuF"/>
    <property type="match status" value="1"/>
</dbReference>
<evidence type="ECO:0000313" key="4">
    <source>
        <dbReference type="EMBL" id="PKB25372.1"/>
    </source>
</evidence>
<gene>
    <name evidence="4" type="ORF">B0I00_0569</name>
</gene>